<evidence type="ECO:0000259" key="6">
    <source>
        <dbReference type="Pfam" id="PF25989"/>
    </source>
</evidence>
<dbReference type="Pfam" id="PF25989">
    <property type="entry name" value="YknX_C"/>
    <property type="match status" value="1"/>
</dbReference>
<gene>
    <name evidence="7" type="ORF">SAMN04488132_1084</name>
</gene>
<dbReference type="Gene3D" id="2.40.50.100">
    <property type="match status" value="1"/>
</dbReference>
<organism evidence="7 8">
    <name type="scientific">Sediminibacterium ginsengisoli</name>
    <dbReference type="NCBI Taxonomy" id="413434"/>
    <lineage>
        <taxon>Bacteria</taxon>
        <taxon>Pseudomonadati</taxon>
        <taxon>Bacteroidota</taxon>
        <taxon>Chitinophagia</taxon>
        <taxon>Chitinophagales</taxon>
        <taxon>Chitinophagaceae</taxon>
        <taxon>Sediminibacterium</taxon>
    </lineage>
</organism>
<dbReference type="EMBL" id="FUWH01000008">
    <property type="protein sequence ID" value="SKA00694.1"/>
    <property type="molecule type" value="Genomic_DNA"/>
</dbReference>
<dbReference type="Pfam" id="PF25917">
    <property type="entry name" value="BSH_RND"/>
    <property type="match status" value="1"/>
</dbReference>
<feature type="domain" description="Multidrug resistance protein MdtA-like beta-barrel" evidence="5">
    <location>
        <begin position="208"/>
        <end position="285"/>
    </location>
</feature>
<dbReference type="GO" id="GO:0005886">
    <property type="term" value="C:plasma membrane"/>
    <property type="evidence" value="ECO:0007669"/>
    <property type="project" value="TreeGrafter"/>
</dbReference>
<evidence type="ECO:0000313" key="7">
    <source>
        <dbReference type="EMBL" id="SKA00694.1"/>
    </source>
</evidence>
<evidence type="ECO:0000256" key="2">
    <source>
        <dbReference type="SAM" id="Coils"/>
    </source>
</evidence>
<dbReference type="GO" id="GO:0030313">
    <property type="term" value="C:cell envelope"/>
    <property type="evidence" value="ECO:0007669"/>
    <property type="project" value="UniProtKB-SubCell"/>
</dbReference>
<keyword evidence="2" id="KW-0175">Coiled coil</keyword>
<dbReference type="RefSeq" id="WP_078831951.1">
    <property type="nucleotide sequence ID" value="NZ_FUWH01000008.1"/>
</dbReference>
<dbReference type="InterPro" id="IPR058637">
    <property type="entry name" value="YknX-like_C"/>
</dbReference>
<dbReference type="AlphaFoldDB" id="A0A1T4QAI9"/>
<evidence type="ECO:0000259" key="4">
    <source>
        <dbReference type="Pfam" id="PF25917"/>
    </source>
</evidence>
<evidence type="ECO:0000259" key="3">
    <source>
        <dbReference type="Pfam" id="PF25876"/>
    </source>
</evidence>
<dbReference type="Pfam" id="PF25944">
    <property type="entry name" value="Beta-barrel_RND"/>
    <property type="match status" value="1"/>
</dbReference>
<name>A0A1T4QAI9_9BACT</name>
<feature type="domain" description="Multidrug resistance protein MdtA-like barrel-sandwich hybrid" evidence="4">
    <location>
        <begin position="59"/>
        <end position="194"/>
    </location>
</feature>
<dbReference type="Gene3D" id="1.10.287.470">
    <property type="entry name" value="Helix hairpin bin"/>
    <property type="match status" value="1"/>
</dbReference>
<evidence type="ECO:0000259" key="5">
    <source>
        <dbReference type="Pfam" id="PF25944"/>
    </source>
</evidence>
<dbReference type="STRING" id="413434.SAMN04488132_1084"/>
<accession>A0A1T4QAI9</accession>
<dbReference type="Proteomes" id="UP000190888">
    <property type="component" value="Unassembled WGS sequence"/>
</dbReference>
<dbReference type="InterPro" id="IPR006143">
    <property type="entry name" value="RND_pump_MFP"/>
</dbReference>
<dbReference type="InterPro" id="IPR058624">
    <property type="entry name" value="MdtA-like_HH"/>
</dbReference>
<dbReference type="PANTHER" id="PTHR30158">
    <property type="entry name" value="ACRA/E-RELATED COMPONENT OF DRUG EFFLUX TRANSPORTER"/>
    <property type="match status" value="1"/>
</dbReference>
<dbReference type="OrthoDB" id="9801814at2"/>
<evidence type="ECO:0000313" key="8">
    <source>
        <dbReference type="Proteomes" id="UP000190888"/>
    </source>
</evidence>
<feature type="domain" description="YknX-like C-terminal permuted SH3-like" evidence="6">
    <location>
        <begin position="295"/>
        <end position="362"/>
    </location>
</feature>
<dbReference type="Gene3D" id="2.40.420.20">
    <property type="match status" value="1"/>
</dbReference>
<evidence type="ECO:0000256" key="1">
    <source>
        <dbReference type="ARBA" id="ARBA00009477"/>
    </source>
</evidence>
<sequence>MNLKSFAGSLVILAVAGCSSGNSTNTKKEELPVLPVIQLKAADTSLQQGYVADIHAVQNVEIRSKVQGYLEKIYVDEGGKVTKGQPLFKLNDQQFRLDLAKASAGVASAAADVHATELEIKRIQLLVDKKVISRTELDLAQSKLKGAQARLNEAKALEDDANLRMSYTLIRAPFSGVLDRIPLKLGSLVNEGALLTTVSDLSEVHAYFNVSENEYLEYARKNSKAAAISGSNGVQLILSDGSVYGSKGKIETLEGEFDQGTGSIAFRARFPNPDQMLKHGSTGKINLITRVADALLVPQKAVFDIQDQNYVFVVNTDGTVKMKTFKPRTRIDEYFVVESGLTAGDRIVYEGVQNIKDGMRIEPNMLATDSLMGMR</sequence>
<dbReference type="Pfam" id="PF25876">
    <property type="entry name" value="HH_MFP_RND"/>
    <property type="match status" value="1"/>
</dbReference>
<dbReference type="PROSITE" id="PS51257">
    <property type="entry name" value="PROKAR_LIPOPROTEIN"/>
    <property type="match status" value="1"/>
</dbReference>
<protein>
    <submittedName>
        <fullName evidence="7">Membrane fusion protein, multidrug efflux system</fullName>
    </submittedName>
</protein>
<feature type="coiled-coil region" evidence="2">
    <location>
        <begin position="137"/>
        <end position="164"/>
    </location>
</feature>
<dbReference type="InterPro" id="IPR058626">
    <property type="entry name" value="MdtA-like_b-barrel"/>
</dbReference>
<dbReference type="GO" id="GO:0022857">
    <property type="term" value="F:transmembrane transporter activity"/>
    <property type="evidence" value="ECO:0007669"/>
    <property type="project" value="InterPro"/>
</dbReference>
<feature type="domain" description="Multidrug resistance protein MdtA-like alpha-helical hairpin" evidence="3">
    <location>
        <begin position="99"/>
        <end position="168"/>
    </location>
</feature>
<dbReference type="PANTHER" id="PTHR30158:SF23">
    <property type="entry name" value="MULTIDRUG RESISTANCE PROTEIN MEXA"/>
    <property type="match status" value="1"/>
</dbReference>
<dbReference type="Gene3D" id="2.40.30.170">
    <property type="match status" value="1"/>
</dbReference>
<keyword evidence="8" id="KW-1185">Reference proteome</keyword>
<comment type="similarity">
    <text evidence="1">Belongs to the membrane fusion protein (MFP) (TC 8.A.1) family.</text>
</comment>
<dbReference type="NCBIfam" id="TIGR01730">
    <property type="entry name" value="RND_mfp"/>
    <property type="match status" value="1"/>
</dbReference>
<proteinExistence type="inferred from homology"/>
<reference evidence="7 8" key="1">
    <citation type="submission" date="2017-02" db="EMBL/GenBank/DDBJ databases">
        <authorList>
            <person name="Peterson S.W."/>
        </authorList>
    </citation>
    <scope>NUCLEOTIDE SEQUENCE [LARGE SCALE GENOMIC DNA]</scope>
    <source>
        <strain evidence="7 8">DSM 22335</strain>
    </source>
</reference>
<dbReference type="InterPro" id="IPR058625">
    <property type="entry name" value="MdtA-like_BSH"/>
</dbReference>
<dbReference type="GO" id="GO:0046677">
    <property type="term" value="P:response to antibiotic"/>
    <property type="evidence" value="ECO:0007669"/>
    <property type="project" value="TreeGrafter"/>
</dbReference>
<dbReference type="SUPFAM" id="SSF111369">
    <property type="entry name" value="HlyD-like secretion proteins"/>
    <property type="match status" value="1"/>
</dbReference>